<comment type="subcellular location">
    <subcellularLocation>
        <location evidence="1">Cell membrane</location>
        <topology evidence="1">Multi-pass membrane protein</topology>
    </subcellularLocation>
</comment>
<evidence type="ECO:0000259" key="9">
    <source>
        <dbReference type="Pfam" id="PF21082"/>
    </source>
</evidence>
<evidence type="ECO:0000259" key="8">
    <source>
        <dbReference type="Pfam" id="PF00924"/>
    </source>
</evidence>
<dbReference type="InterPro" id="IPR023408">
    <property type="entry name" value="MscS_beta-dom_sf"/>
</dbReference>
<dbReference type="SUPFAM" id="SSF50182">
    <property type="entry name" value="Sm-like ribonucleoproteins"/>
    <property type="match status" value="1"/>
</dbReference>
<keyword evidence="12" id="KW-1185">Reference proteome</keyword>
<keyword evidence="4 7" id="KW-0812">Transmembrane</keyword>
<proteinExistence type="inferred from homology"/>
<gene>
    <name evidence="11" type="ORF">SAMN06265350_102454</name>
</gene>
<name>A0A521BQZ4_9SPHI</name>
<reference evidence="11 12" key="1">
    <citation type="submission" date="2017-05" db="EMBL/GenBank/DDBJ databases">
        <authorList>
            <person name="Varghese N."/>
            <person name="Submissions S."/>
        </authorList>
    </citation>
    <scope>NUCLEOTIDE SEQUENCE [LARGE SCALE GENOMIC DNA]</scope>
    <source>
        <strain evidence="11 12">DSM 21342</strain>
    </source>
</reference>
<dbReference type="Gene3D" id="3.30.70.100">
    <property type="match status" value="1"/>
</dbReference>
<dbReference type="GO" id="GO:0008381">
    <property type="term" value="F:mechanosensitive monoatomic ion channel activity"/>
    <property type="evidence" value="ECO:0007669"/>
    <property type="project" value="UniProtKB-ARBA"/>
</dbReference>
<dbReference type="Gene3D" id="2.30.30.60">
    <property type="match status" value="1"/>
</dbReference>
<organism evidence="11 12">
    <name type="scientific">Solitalea koreensis</name>
    <dbReference type="NCBI Taxonomy" id="543615"/>
    <lineage>
        <taxon>Bacteria</taxon>
        <taxon>Pseudomonadati</taxon>
        <taxon>Bacteroidota</taxon>
        <taxon>Sphingobacteriia</taxon>
        <taxon>Sphingobacteriales</taxon>
        <taxon>Sphingobacteriaceae</taxon>
        <taxon>Solitalea</taxon>
    </lineage>
</organism>
<dbReference type="PANTHER" id="PTHR30347:SF1">
    <property type="entry name" value="MECHANOSENSITIVE CHANNEL MSCK"/>
    <property type="match status" value="1"/>
</dbReference>
<feature type="domain" description="Mechanosensitive ion channel MscS C-terminal" evidence="9">
    <location>
        <begin position="181"/>
        <end position="265"/>
    </location>
</feature>
<dbReference type="EMBL" id="FXSZ01000002">
    <property type="protein sequence ID" value="SMO49485.1"/>
    <property type="molecule type" value="Genomic_DNA"/>
</dbReference>
<dbReference type="Pfam" id="PF21088">
    <property type="entry name" value="MS_channel_1st"/>
    <property type="match status" value="1"/>
</dbReference>
<evidence type="ECO:0000256" key="4">
    <source>
        <dbReference type="ARBA" id="ARBA00022692"/>
    </source>
</evidence>
<dbReference type="SUPFAM" id="SSF82861">
    <property type="entry name" value="Mechanosensitive channel protein MscS (YggB), transmembrane region"/>
    <property type="match status" value="1"/>
</dbReference>
<evidence type="ECO:0000256" key="5">
    <source>
        <dbReference type="ARBA" id="ARBA00022989"/>
    </source>
</evidence>
<dbReference type="AlphaFoldDB" id="A0A521BQZ4"/>
<keyword evidence="5 7" id="KW-1133">Transmembrane helix</keyword>
<feature type="transmembrane region" description="Helical" evidence="7">
    <location>
        <begin position="24"/>
        <end position="45"/>
    </location>
</feature>
<dbReference type="OrthoDB" id="9809206at2"/>
<feature type="domain" description="Mechanosensitive ion channel transmembrane helices 2/3" evidence="10">
    <location>
        <begin position="64"/>
        <end position="105"/>
    </location>
</feature>
<dbReference type="InterPro" id="IPR049142">
    <property type="entry name" value="MS_channel_1st"/>
</dbReference>
<evidence type="ECO:0000313" key="12">
    <source>
        <dbReference type="Proteomes" id="UP000315971"/>
    </source>
</evidence>
<evidence type="ECO:0000313" key="11">
    <source>
        <dbReference type="EMBL" id="SMO49485.1"/>
    </source>
</evidence>
<dbReference type="InterPro" id="IPR010920">
    <property type="entry name" value="LSM_dom_sf"/>
</dbReference>
<keyword evidence="3" id="KW-1003">Cell membrane</keyword>
<dbReference type="InterPro" id="IPR006685">
    <property type="entry name" value="MscS_channel_2nd"/>
</dbReference>
<dbReference type="PANTHER" id="PTHR30347">
    <property type="entry name" value="POTASSIUM CHANNEL RELATED"/>
    <property type="match status" value="1"/>
</dbReference>
<protein>
    <submittedName>
        <fullName evidence="11">Mechanosensitive ion channel</fullName>
    </submittedName>
</protein>
<evidence type="ECO:0000256" key="6">
    <source>
        <dbReference type="ARBA" id="ARBA00023136"/>
    </source>
</evidence>
<evidence type="ECO:0000256" key="7">
    <source>
        <dbReference type="SAM" id="Phobius"/>
    </source>
</evidence>
<evidence type="ECO:0000256" key="2">
    <source>
        <dbReference type="ARBA" id="ARBA00008017"/>
    </source>
</evidence>
<keyword evidence="6 7" id="KW-0472">Membrane</keyword>
<evidence type="ECO:0000256" key="3">
    <source>
        <dbReference type="ARBA" id="ARBA00022475"/>
    </source>
</evidence>
<evidence type="ECO:0000256" key="1">
    <source>
        <dbReference type="ARBA" id="ARBA00004651"/>
    </source>
</evidence>
<comment type="similarity">
    <text evidence="2">Belongs to the MscS (TC 1.A.23) family.</text>
</comment>
<dbReference type="Pfam" id="PF00924">
    <property type="entry name" value="MS_channel_2nd"/>
    <property type="match status" value="1"/>
</dbReference>
<feature type="transmembrane region" description="Helical" evidence="7">
    <location>
        <begin position="88"/>
        <end position="108"/>
    </location>
</feature>
<feature type="transmembrane region" description="Helical" evidence="7">
    <location>
        <begin position="65"/>
        <end position="82"/>
    </location>
</feature>
<dbReference type="InterPro" id="IPR049278">
    <property type="entry name" value="MS_channel_C"/>
</dbReference>
<dbReference type="InterPro" id="IPR052702">
    <property type="entry name" value="MscS-like_channel"/>
</dbReference>
<dbReference type="InterPro" id="IPR011066">
    <property type="entry name" value="MscS_channel_C_sf"/>
</dbReference>
<dbReference type="Gene3D" id="1.10.287.1260">
    <property type="match status" value="1"/>
</dbReference>
<dbReference type="RefSeq" id="WP_142602095.1">
    <property type="nucleotide sequence ID" value="NZ_FXSZ01000002.1"/>
</dbReference>
<dbReference type="SUPFAM" id="SSF82689">
    <property type="entry name" value="Mechanosensitive channel protein MscS (YggB), C-terminal domain"/>
    <property type="match status" value="1"/>
</dbReference>
<accession>A0A521BQZ4</accession>
<sequence length="280" mass="31559">MEINELLKTEIINTGKLSITIGDILNATVILIAAYISIRVLSALITHSFVRKSKSDGRHISIIKLLKYFIWILAIILTLQSLGIDITFLIASSAALLVGIGLGLQNVFKDFISGITLLFEGTIKVNDIVDVDGMVVQVNEISLRTSKVTTREDNVVIIPNHKFIEDKIVNWTNNMLPTRFKINVGVDYSSDVDLVEKSLIECALSHKDVLNDNNYSPSVRLMDFGSSSIDFQLIFYSYNLFRIEKVKSQIRFEIARTFKEQHIIIPFNQLVIHQTKADNS</sequence>
<feature type="domain" description="Mechanosensitive ion channel MscS" evidence="8">
    <location>
        <begin position="106"/>
        <end position="172"/>
    </location>
</feature>
<evidence type="ECO:0000259" key="10">
    <source>
        <dbReference type="Pfam" id="PF21088"/>
    </source>
</evidence>
<dbReference type="Proteomes" id="UP000315971">
    <property type="component" value="Unassembled WGS sequence"/>
</dbReference>
<dbReference type="InterPro" id="IPR011014">
    <property type="entry name" value="MscS_channel_TM-2"/>
</dbReference>
<dbReference type="Pfam" id="PF21082">
    <property type="entry name" value="MS_channel_3rd"/>
    <property type="match status" value="1"/>
</dbReference>
<dbReference type="GO" id="GO:0005886">
    <property type="term" value="C:plasma membrane"/>
    <property type="evidence" value="ECO:0007669"/>
    <property type="project" value="UniProtKB-SubCell"/>
</dbReference>